<dbReference type="InterPro" id="IPR002931">
    <property type="entry name" value="Transglutaminase-like"/>
</dbReference>
<dbReference type="InterPro" id="IPR038765">
    <property type="entry name" value="Papain-like_cys_pep_sf"/>
</dbReference>
<dbReference type="Proteomes" id="UP000273083">
    <property type="component" value="Unassembled WGS sequence"/>
</dbReference>
<dbReference type="SMART" id="SM00460">
    <property type="entry name" value="TGc"/>
    <property type="match status" value="1"/>
</dbReference>
<dbReference type="Pfam" id="PF01841">
    <property type="entry name" value="Transglut_core"/>
    <property type="match status" value="1"/>
</dbReference>
<dbReference type="PANTHER" id="PTHR46333">
    <property type="entry name" value="CYTOKINESIS PROTEIN 3"/>
    <property type="match status" value="1"/>
</dbReference>
<dbReference type="SUPFAM" id="SSF54001">
    <property type="entry name" value="Cysteine proteinases"/>
    <property type="match status" value="1"/>
</dbReference>
<dbReference type="GO" id="GO:0005737">
    <property type="term" value="C:cytoplasm"/>
    <property type="evidence" value="ECO:0007669"/>
    <property type="project" value="TreeGrafter"/>
</dbReference>
<dbReference type="OrthoDB" id="9788327at2"/>
<dbReference type="Gene3D" id="3.10.620.30">
    <property type="match status" value="1"/>
</dbReference>
<reference evidence="2 3" key="1">
    <citation type="submission" date="2018-11" db="EMBL/GenBank/DDBJ databases">
        <title>Genomic Encyclopedia of Type Strains, Phase IV (KMG-IV): sequencing the most valuable type-strain genomes for metagenomic binning, comparative biology and taxonomic classification.</title>
        <authorList>
            <person name="Goeker M."/>
        </authorList>
    </citation>
    <scope>NUCLEOTIDE SEQUENCE [LARGE SCALE GENOMIC DNA]</scope>
    <source>
        <strain evidence="2 3">DSM 26537</strain>
    </source>
</reference>
<dbReference type="EMBL" id="RJVG01000007">
    <property type="protein sequence ID" value="ROR27112.1"/>
    <property type="molecule type" value="Genomic_DNA"/>
</dbReference>
<evidence type="ECO:0000259" key="1">
    <source>
        <dbReference type="SMART" id="SM00460"/>
    </source>
</evidence>
<feature type="domain" description="Transglutaminase-like" evidence="1">
    <location>
        <begin position="195"/>
        <end position="251"/>
    </location>
</feature>
<accession>A0A3N1XPT3</accession>
<protein>
    <submittedName>
        <fullName evidence="2">Transglutaminase superfamily protein</fullName>
    </submittedName>
</protein>
<dbReference type="AlphaFoldDB" id="A0A3N1XPT3"/>
<sequence length="305" mass="35269">MDKLRFRKTKLGHRFIHCVAIFSLIMVTVPTDSIAAQLENYRKASVASENAITIDNEKEQIKEIRKAMLYRKPSLELYYPGSINDLEMDLEKLLNKVFAINEKSTTTDGDYLANIYSGYKVESYYNSLGASLTYHFTYHETKKQTDMVNKKIKSILKDMNISKKSTYQKVKLIHDYIVNHTSYDTTYTKYNAYNALIDKSSVCQGYSLLAYKMLTEAGVPARIITGFGDGEAHAWNIVKIGDVWYNLDCTWDDPITSNGKPILQYDYFLKNEKDFKNHVRDTKFTTKSFNSKYPMAKNSYSMKKK</sequence>
<dbReference type="PANTHER" id="PTHR46333:SF2">
    <property type="entry name" value="CYTOKINESIS PROTEIN 3"/>
    <property type="match status" value="1"/>
</dbReference>
<dbReference type="RefSeq" id="WP_123609811.1">
    <property type="nucleotide sequence ID" value="NZ_RJVG01000007.1"/>
</dbReference>
<keyword evidence="3" id="KW-1185">Reference proteome</keyword>
<evidence type="ECO:0000313" key="3">
    <source>
        <dbReference type="Proteomes" id="UP000273083"/>
    </source>
</evidence>
<comment type="caution">
    <text evidence="2">The sequence shown here is derived from an EMBL/GenBank/DDBJ whole genome shotgun (WGS) entry which is preliminary data.</text>
</comment>
<gene>
    <name evidence="2" type="ORF">EDD66_10726</name>
</gene>
<evidence type="ECO:0000313" key="2">
    <source>
        <dbReference type="EMBL" id="ROR27112.1"/>
    </source>
</evidence>
<organism evidence="2 3">
    <name type="scientific">Mobilisporobacter senegalensis</name>
    <dbReference type="NCBI Taxonomy" id="1329262"/>
    <lineage>
        <taxon>Bacteria</taxon>
        <taxon>Bacillati</taxon>
        <taxon>Bacillota</taxon>
        <taxon>Clostridia</taxon>
        <taxon>Lachnospirales</taxon>
        <taxon>Lachnospiraceae</taxon>
        <taxon>Mobilisporobacter</taxon>
    </lineage>
</organism>
<name>A0A3N1XPT3_9FIRM</name>
<dbReference type="InterPro" id="IPR052557">
    <property type="entry name" value="CAP/Cytokinesis_protein"/>
</dbReference>
<proteinExistence type="predicted"/>